<dbReference type="SUPFAM" id="SSF89796">
    <property type="entry name" value="CoA-transferase family III (CaiB/BaiF)"/>
    <property type="match status" value="2"/>
</dbReference>
<dbReference type="RefSeq" id="XP_031000036.1">
    <property type="nucleotide sequence ID" value="XM_031134541.1"/>
</dbReference>
<dbReference type="PANTHER" id="PTHR48229">
    <property type="entry name" value="CAIB/BAIF FAMILY ENZYME (AFU_ORTHOLOGUE AFUA_1G05360)-RELATED"/>
    <property type="match status" value="1"/>
</dbReference>
<dbReference type="InterPro" id="IPR052985">
    <property type="entry name" value="CoA-trans_III_biosynth/detox"/>
</dbReference>
<reference evidence="2 3" key="1">
    <citation type="submission" date="2019-06" db="EMBL/GenBank/DDBJ databases">
        <title>Draft genome sequence of the filamentous fungus Phialemoniopsis curvata isolated from diesel fuel.</title>
        <authorList>
            <person name="Varaljay V.A."/>
            <person name="Lyon W.J."/>
            <person name="Crouch A.L."/>
            <person name="Drake C.E."/>
            <person name="Hollomon J.M."/>
            <person name="Nadeau L.J."/>
            <person name="Nunn H.S."/>
            <person name="Stevenson B.S."/>
            <person name="Bojanowski C.L."/>
            <person name="Crookes-Goodson W.J."/>
        </authorList>
    </citation>
    <scope>NUCLEOTIDE SEQUENCE [LARGE SCALE GENOMIC DNA]</scope>
    <source>
        <strain evidence="2 3">D216</strain>
    </source>
</reference>
<evidence type="ECO:0000313" key="2">
    <source>
        <dbReference type="EMBL" id="TPX18325.1"/>
    </source>
</evidence>
<comment type="caution">
    <text evidence="2">The sequence shown here is derived from an EMBL/GenBank/DDBJ whole genome shotgun (WGS) entry which is preliminary data.</text>
</comment>
<dbReference type="STRING" id="1093900.A0A507B5C7"/>
<dbReference type="GeneID" id="41979221"/>
<dbReference type="OrthoDB" id="2308815at2759"/>
<dbReference type="EMBL" id="SKBQ01000118">
    <property type="protein sequence ID" value="TPX18325.1"/>
    <property type="molecule type" value="Genomic_DNA"/>
</dbReference>
<comment type="similarity">
    <text evidence="1">Belongs to the CoA-transferase III family.</text>
</comment>
<dbReference type="Proteomes" id="UP000319257">
    <property type="component" value="Unassembled WGS sequence"/>
</dbReference>
<evidence type="ECO:0000313" key="3">
    <source>
        <dbReference type="Proteomes" id="UP000319257"/>
    </source>
</evidence>
<accession>A0A507B5C7</accession>
<proteinExistence type="inferred from homology"/>
<dbReference type="GO" id="GO:0003824">
    <property type="term" value="F:catalytic activity"/>
    <property type="evidence" value="ECO:0007669"/>
    <property type="project" value="InterPro"/>
</dbReference>
<dbReference type="InterPro" id="IPR003673">
    <property type="entry name" value="CoA-Trfase_fam_III"/>
</dbReference>
<protein>
    <submittedName>
        <fullName evidence="2">Uncharacterized protein</fullName>
    </submittedName>
</protein>
<evidence type="ECO:0000256" key="1">
    <source>
        <dbReference type="ARBA" id="ARBA00008383"/>
    </source>
</evidence>
<organism evidence="2 3">
    <name type="scientific">Thyridium curvatum</name>
    <dbReference type="NCBI Taxonomy" id="1093900"/>
    <lineage>
        <taxon>Eukaryota</taxon>
        <taxon>Fungi</taxon>
        <taxon>Dikarya</taxon>
        <taxon>Ascomycota</taxon>
        <taxon>Pezizomycotina</taxon>
        <taxon>Sordariomycetes</taxon>
        <taxon>Sordariomycetidae</taxon>
        <taxon>Thyridiales</taxon>
        <taxon>Thyridiaceae</taxon>
        <taxon>Thyridium</taxon>
    </lineage>
</organism>
<dbReference type="Gene3D" id="3.40.50.10540">
    <property type="entry name" value="Crotonobetainyl-coa:carnitine coa-transferase, domain 1"/>
    <property type="match status" value="1"/>
</dbReference>
<dbReference type="Pfam" id="PF02515">
    <property type="entry name" value="CoA_transf_3"/>
    <property type="match status" value="1"/>
</dbReference>
<dbReference type="InParanoid" id="A0A507B5C7"/>
<keyword evidence="3" id="KW-1185">Reference proteome</keyword>
<dbReference type="AlphaFoldDB" id="A0A507B5C7"/>
<dbReference type="InterPro" id="IPR023606">
    <property type="entry name" value="CoA-Trfase_III_dom_1_sf"/>
</dbReference>
<name>A0A507B5C7_9PEZI</name>
<sequence>MSQETYSVPEQAAGVFKTGILENPLIAKSLPPEITECAAAIRFEGSETPSIPIIWRFAESISALKALEASMLNVLLVRKYGISPPRVIINTDHAQLFFMSTLIFTIDPKGSALSLASLSSSEGRKAFEKCFPSWDKGNAFRDPYRVAATNIYQTQDKRFFHLHGSLNPDHTLRSLGMPLEGKAASSDEAIQPFIQAVGQKTAEELDRLENEEYRQAGTICYTSEEYFNTEHGKANAHVGLYELKEIKNSLQAPCWWTDNSQTSPKRPLGGLKVVDLTRIIAAPAISRGLAELGASVMRITCPRLPDYSLLHQDLNWGKWNACLDFTLEDDRKKMRQLILEADVVVLGYRPGVLDKFGFDADSIIRLCEGRDRGIVVVRENCYGWHGPWAGRSGWQQISDACCGVSMEFGRAMGYDEPVTPVFPNSDYCTGVIGTVGVLDSLLRRAKDGGSYMINAALNYYSQWLVRSCGTYSRDVWDDLWARNGNPKFRHYHTMGNMTPAFLGMMKRFHADKLLRPEFFEERHCRSIGYDIKTVKPVLQYPDGQVEPKYDKGTRTNGTDRPCWPEDLTSEFVL</sequence>
<gene>
    <name evidence="2" type="ORF">E0L32_011774</name>
</gene>
<dbReference type="PANTHER" id="PTHR48229:SF2">
    <property type="entry name" value="CAIB_BAIF FAMILY PROTEIN"/>
    <property type="match status" value="1"/>
</dbReference>